<sequence length="77" mass="8282">MAEVAEIVSSDAANVHTNFAIDFGSVCTYSTYSTSINDPKKEPLTSTVGELRVLETLTRQNLKSIALGPLSGRKHEA</sequence>
<gene>
    <name evidence="1" type="ORF">COLO4_35767</name>
</gene>
<reference evidence="2" key="1">
    <citation type="submission" date="2013-09" db="EMBL/GenBank/DDBJ databases">
        <title>Corchorus olitorius genome sequencing.</title>
        <authorList>
            <person name="Alam M."/>
            <person name="Haque M.S."/>
            <person name="Islam M.S."/>
            <person name="Emdad E.M."/>
            <person name="Islam M.M."/>
            <person name="Ahmed B."/>
            <person name="Halim A."/>
            <person name="Hossen Q.M.M."/>
            <person name="Hossain M.Z."/>
            <person name="Ahmed R."/>
            <person name="Khan M.M."/>
            <person name="Islam R."/>
            <person name="Rashid M.M."/>
            <person name="Khan S.A."/>
            <person name="Rahman M.S."/>
            <person name="Alam M."/>
            <person name="Yahiya A.S."/>
            <person name="Khan M.S."/>
            <person name="Azam M.S."/>
            <person name="Haque T."/>
            <person name="Lashkar M.Z.H."/>
            <person name="Akhand A.I."/>
            <person name="Morshed G."/>
            <person name="Roy S."/>
            <person name="Uddin K.S."/>
            <person name="Rabeya T."/>
            <person name="Hossain A.S."/>
            <person name="Chowdhury A."/>
            <person name="Snigdha A.R."/>
            <person name="Mortoza M.S."/>
            <person name="Matin S.A."/>
            <person name="Hoque S.M.E."/>
            <person name="Islam M.K."/>
            <person name="Roy D.K."/>
            <person name="Haider R."/>
            <person name="Moosa M.M."/>
            <person name="Elias S.M."/>
            <person name="Hasan A.M."/>
            <person name="Jahan S."/>
            <person name="Shafiuddin M."/>
            <person name="Mahmood N."/>
            <person name="Shommy N.S."/>
        </authorList>
    </citation>
    <scope>NUCLEOTIDE SEQUENCE [LARGE SCALE GENOMIC DNA]</scope>
    <source>
        <strain evidence="2">cv. O-4</strain>
    </source>
</reference>
<evidence type="ECO:0000313" key="1">
    <source>
        <dbReference type="EMBL" id="OMO56141.1"/>
    </source>
</evidence>
<dbReference type="EMBL" id="AWUE01022790">
    <property type="protein sequence ID" value="OMO56141.1"/>
    <property type="molecule type" value="Genomic_DNA"/>
</dbReference>
<evidence type="ECO:0000313" key="2">
    <source>
        <dbReference type="Proteomes" id="UP000187203"/>
    </source>
</evidence>
<accession>A0A1R3GDK3</accession>
<name>A0A1R3GDK3_9ROSI</name>
<dbReference type="Proteomes" id="UP000187203">
    <property type="component" value="Unassembled WGS sequence"/>
</dbReference>
<proteinExistence type="predicted"/>
<organism evidence="1 2">
    <name type="scientific">Corchorus olitorius</name>
    <dbReference type="NCBI Taxonomy" id="93759"/>
    <lineage>
        <taxon>Eukaryota</taxon>
        <taxon>Viridiplantae</taxon>
        <taxon>Streptophyta</taxon>
        <taxon>Embryophyta</taxon>
        <taxon>Tracheophyta</taxon>
        <taxon>Spermatophyta</taxon>
        <taxon>Magnoliopsida</taxon>
        <taxon>eudicotyledons</taxon>
        <taxon>Gunneridae</taxon>
        <taxon>Pentapetalae</taxon>
        <taxon>rosids</taxon>
        <taxon>malvids</taxon>
        <taxon>Malvales</taxon>
        <taxon>Malvaceae</taxon>
        <taxon>Grewioideae</taxon>
        <taxon>Apeibeae</taxon>
        <taxon>Corchorus</taxon>
    </lineage>
</organism>
<dbReference type="AlphaFoldDB" id="A0A1R3GDK3"/>
<comment type="caution">
    <text evidence="1">The sequence shown here is derived from an EMBL/GenBank/DDBJ whole genome shotgun (WGS) entry which is preliminary data.</text>
</comment>
<keyword evidence="2" id="KW-1185">Reference proteome</keyword>
<protein>
    <submittedName>
        <fullName evidence="1">Uncharacterized protein</fullName>
    </submittedName>
</protein>